<evidence type="ECO:0000313" key="12">
    <source>
        <dbReference type="Proteomes" id="UP000190965"/>
    </source>
</evidence>
<dbReference type="HAMAP" id="MF_00332">
    <property type="entry name" value="DnaK"/>
    <property type="match status" value="1"/>
</dbReference>
<dbReference type="Gene3D" id="3.30.420.40">
    <property type="match status" value="2"/>
</dbReference>
<evidence type="ECO:0000256" key="1">
    <source>
        <dbReference type="ARBA" id="ARBA00007381"/>
    </source>
</evidence>
<dbReference type="PROSITE" id="PS00329">
    <property type="entry name" value="HSP70_2"/>
    <property type="match status" value="1"/>
</dbReference>
<dbReference type="PROSITE" id="PS01036">
    <property type="entry name" value="HSP70_3"/>
    <property type="match status" value="1"/>
</dbReference>
<dbReference type="GO" id="GO:0140662">
    <property type="term" value="F:ATP-dependent protein folding chaperone"/>
    <property type="evidence" value="ECO:0007669"/>
    <property type="project" value="InterPro"/>
</dbReference>
<sequence>MGKIIGIDLGTTNSCVSVLENGVAKVIENAEGARTTPSIVAYANDGEILVGQSAKRQAVTNPHNTLYAVKRLIGRKFDEEVVQKDIKMVPYKIAKADNGDAWVEVNGQKMSPPQISAEILKKMKKTAEDYLGETVTEAVITVPAYFNDSQRQATKDAGRIAGLDVKRIINEPTAAALAYGMDKAKGDHTVIVYDLGGGTFDVSVIEIAEVDGEHQFEVLATNGDTFLGGEDFDIRLIDYLVDEFKKESGMNLKGDPLAMQRLKEAAEKAKIELSSAQSTDVNLPYITADATGPKHLNVKISRSKLEALVEDLVQRTIEPCRIALKDSGIDVGSINDVILVGGQTRMPLVQKLVTEFFGKEARKDVNPDEAVAMGAAIQGAVLAGDVKDVLLLDVSPLTLGIETMGGVMTALIEKNTTIPTKKSQVFSTADDNQGAVTIHVLQGERKQAAQNKSLGKFDLAEIPPAPRGVPQIEVTFDIDANGILHVGAKDKATGKEQKITIKANSGLSDEEIQQMIRDAEANADADAKFAELAGARNQGDALVHSTRKMVSEAGDKVTAEEKTAIEAAVVALEAAIKGDDKAAIDAKVEELSKVSAPVAQKMYAEQGQPADGAAQHAEPEAKHDDVVDAEFEEVKDQK</sequence>
<name>A0A1T2YYE9_PSEFL</name>
<dbReference type="CDD" id="cd10234">
    <property type="entry name" value="ASKHA_NBD_HSP70_DnaK-like"/>
    <property type="match status" value="1"/>
</dbReference>
<evidence type="ECO:0000256" key="5">
    <source>
        <dbReference type="ARBA" id="ARBA00022840"/>
    </source>
</evidence>
<dbReference type="FunFam" id="2.60.34.10:FF:000014">
    <property type="entry name" value="Chaperone protein DnaK HSP70"/>
    <property type="match status" value="1"/>
</dbReference>
<accession>A0A1T2YYE9</accession>
<comment type="induction">
    <text evidence="8">By stress conditions e.g. heat shock.</text>
</comment>
<dbReference type="NCBIfam" id="NF001413">
    <property type="entry name" value="PRK00290.1"/>
    <property type="match status" value="1"/>
</dbReference>
<feature type="compositionally biased region" description="Basic and acidic residues" evidence="10">
    <location>
        <begin position="617"/>
        <end position="638"/>
    </location>
</feature>
<dbReference type="PROSITE" id="PS00297">
    <property type="entry name" value="HSP70_1"/>
    <property type="match status" value="1"/>
</dbReference>
<gene>
    <name evidence="8" type="primary">dnaK</name>
    <name evidence="11" type="ORF">BFW87_06770</name>
</gene>
<dbReference type="FunFam" id="3.30.420.40:FF:000004">
    <property type="entry name" value="Molecular chaperone DnaK"/>
    <property type="match status" value="1"/>
</dbReference>
<protein>
    <recommendedName>
        <fullName evidence="2 8">Chaperone protein DnaK</fullName>
    </recommendedName>
    <alternativeName>
        <fullName evidence="8">HSP70</fullName>
    </alternativeName>
    <alternativeName>
        <fullName evidence="8">Heat shock 70 kDa protein</fullName>
    </alternativeName>
    <alternativeName>
        <fullName evidence="8">Heat shock protein 70</fullName>
    </alternativeName>
</protein>
<dbReference type="NCBIfam" id="TIGR02350">
    <property type="entry name" value="prok_dnaK"/>
    <property type="match status" value="1"/>
</dbReference>
<evidence type="ECO:0000256" key="4">
    <source>
        <dbReference type="ARBA" id="ARBA00022741"/>
    </source>
</evidence>
<dbReference type="PANTHER" id="PTHR19375">
    <property type="entry name" value="HEAT SHOCK PROTEIN 70KDA"/>
    <property type="match status" value="1"/>
</dbReference>
<dbReference type="FunFam" id="3.90.640.10:FF:000003">
    <property type="entry name" value="Molecular chaperone DnaK"/>
    <property type="match status" value="1"/>
</dbReference>
<evidence type="ECO:0000313" key="11">
    <source>
        <dbReference type="EMBL" id="OPA97391.1"/>
    </source>
</evidence>
<dbReference type="InterPro" id="IPR012725">
    <property type="entry name" value="Chaperone_DnaK"/>
</dbReference>
<comment type="function">
    <text evidence="8">Acts as a chaperone.</text>
</comment>
<dbReference type="SUPFAM" id="SSF100920">
    <property type="entry name" value="Heat shock protein 70kD (HSP70), peptide-binding domain"/>
    <property type="match status" value="1"/>
</dbReference>
<reference evidence="11 12" key="1">
    <citation type="submission" date="2016-12" db="EMBL/GenBank/DDBJ databases">
        <title>Draft genome sequences of seven strains of Pseudomonas fluorescens that produce 4-formylaminooxyvinylglycine.</title>
        <authorList>
            <person name="Okrent R.A."/>
            <person name="Manning V.A."/>
            <person name="Trippe K.M."/>
        </authorList>
    </citation>
    <scope>NUCLEOTIDE SEQUENCE [LARGE SCALE GENOMIC DNA]</scope>
    <source>
        <strain evidence="11 12">P5A</strain>
    </source>
</reference>
<dbReference type="RefSeq" id="WP_078739156.1">
    <property type="nucleotide sequence ID" value="NZ_MSDF01000013.1"/>
</dbReference>
<dbReference type="OrthoDB" id="9766019at2"/>
<dbReference type="InterPro" id="IPR013126">
    <property type="entry name" value="Hsp_70_fam"/>
</dbReference>
<dbReference type="Gene3D" id="1.20.1270.10">
    <property type="match status" value="1"/>
</dbReference>
<dbReference type="SUPFAM" id="SSF53067">
    <property type="entry name" value="Actin-like ATPase domain"/>
    <property type="match status" value="2"/>
</dbReference>
<dbReference type="SUPFAM" id="SSF100934">
    <property type="entry name" value="Heat shock protein 70kD (HSP70), C-terminal subdomain"/>
    <property type="match status" value="1"/>
</dbReference>
<feature type="modified residue" description="Phosphothreonine; by autocatalysis" evidence="8">
    <location>
        <position position="199"/>
    </location>
</feature>
<dbReference type="EMBL" id="MSDF01000013">
    <property type="protein sequence ID" value="OPA97391.1"/>
    <property type="molecule type" value="Genomic_DNA"/>
</dbReference>
<dbReference type="InterPro" id="IPR029048">
    <property type="entry name" value="HSP70_C_sf"/>
</dbReference>
<proteinExistence type="evidence at transcript level"/>
<dbReference type="FunFam" id="1.20.1270.10:FF:000001">
    <property type="entry name" value="Molecular chaperone DnaK"/>
    <property type="match status" value="1"/>
</dbReference>
<comment type="similarity">
    <text evidence="1 8 9">Belongs to the heat shock protein 70 family.</text>
</comment>
<dbReference type="PRINTS" id="PR00301">
    <property type="entry name" value="HEATSHOCK70"/>
</dbReference>
<dbReference type="Proteomes" id="UP000190965">
    <property type="component" value="Unassembled WGS sequence"/>
</dbReference>
<evidence type="ECO:0000256" key="10">
    <source>
        <dbReference type="SAM" id="MobiDB-lite"/>
    </source>
</evidence>
<evidence type="ECO:0000256" key="9">
    <source>
        <dbReference type="RuleBase" id="RU003322"/>
    </source>
</evidence>
<keyword evidence="3 8" id="KW-0597">Phosphoprotein</keyword>
<organism evidence="11 12">
    <name type="scientific">Pseudomonas fluorescens</name>
    <dbReference type="NCBI Taxonomy" id="294"/>
    <lineage>
        <taxon>Bacteria</taxon>
        <taxon>Pseudomonadati</taxon>
        <taxon>Pseudomonadota</taxon>
        <taxon>Gammaproteobacteria</taxon>
        <taxon>Pseudomonadales</taxon>
        <taxon>Pseudomonadaceae</taxon>
        <taxon>Pseudomonas</taxon>
    </lineage>
</organism>
<dbReference type="Gene3D" id="3.90.640.10">
    <property type="entry name" value="Actin, Chain A, domain 4"/>
    <property type="match status" value="1"/>
</dbReference>
<dbReference type="NCBIfam" id="NF003520">
    <property type="entry name" value="PRK05183.1"/>
    <property type="match status" value="1"/>
</dbReference>
<dbReference type="InterPro" id="IPR029047">
    <property type="entry name" value="HSP70_peptide-bd_sf"/>
</dbReference>
<evidence type="ECO:0000256" key="3">
    <source>
        <dbReference type="ARBA" id="ARBA00022553"/>
    </source>
</evidence>
<dbReference type="Gene3D" id="2.60.34.10">
    <property type="entry name" value="Substrate Binding Domain Of DNAk, Chain A, domain 1"/>
    <property type="match status" value="1"/>
</dbReference>
<evidence type="ECO:0000256" key="8">
    <source>
        <dbReference type="HAMAP-Rule" id="MF_00332"/>
    </source>
</evidence>
<dbReference type="GO" id="GO:0051082">
    <property type="term" value="F:unfolded protein binding"/>
    <property type="evidence" value="ECO:0007669"/>
    <property type="project" value="InterPro"/>
</dbReference>
<evidence type="ECO:0000256" key="2">
    <source>
        <dbReference type="ARBA" id="ARBA00014415"/>
    </source>
</evidence>
<dbReference type="AlphaFoldDB" id="A0A1T2YYE9"/>
<evidence type="ECO:0000256" key="7">
    <source>
        <dbReference type="ARBA" id="ARBA00023186"/>
    </source>
</evidence>
<keyword evidence="7 8" id="KW-0143">Chaperone</keyword>
<keyword evidence="5 8" id="KW-0067">ATP-binding</keyword>
<keyword evidence="4 8" id="KW-0547">Nucleotide-binding</keyword>
<keyword evidence="6 8" id="KW-0346">Stress response</keyword>
<dbReference type="InterPro" id="IPR018181">
    <property type="entry name" value="Heat_shock_70_CS"/>
</dbReference>
<dbReference type="InterPro" id="IPR043129">
    <property type="entry name" value="ATPase_NBD"/>
</dbReference>
<dbReference type="GO" id="GO:0005524">
    <property type="term" value="F:ATP binding"/>
    <property type="evidence" value="ECO:0007669"/>
    <property type="project" value="UniProtKB-UniRule"/>
</dbReference>
<evidence type="ECO:0000256" key="6">
    <source>
        <dbReference type="ARBA" id="ARBA00023016"/>
    </source>
</evidence>
<feature type="region of interest" description="Disordered" evidence="10">
    <location>
        <begin position="603"/>
        <end position="638"/>
    </location>
</feature>
<comment type="caution">
    <text evidence="11">The sequence shown here is derived from an EMBL/GenBank/DDBJ whole genome shotgun (WGS) entry which is preliminary data.</text>
</comment>
<dbReference type="Pfam" id="PF00012">
    <property type="entry name" value="HSP70"/>
    <property type="match status" value="1"/>
</dbReference>